<dbReference type="Proteomes" id="UP001196980">
    <property type="component" value="Unassembled WGS sequence"/>
</dbReference>
<keyword evidence="2" id="KW-1185">Reference proteome</keyword>
<name>A0ABS6S436_9BACT</name>
<dbReference type="RefSeq" id="WP_218254240.1">
    <property type="nucleotide sequence ID" value="NZ_JABXWD010000702.1"/>
</dbReference>
<sequence>MPGDRNTITISILAAADGQRPVHVNGEPSHHIAETEVAALLAETRENLWRTDPAAGAKLGKRLYALLNRGAGTLQGIIAN</sequence>
<accession>A0ABS6S436</accession>
<evidence type="ECO:0000313" key="1">
    <source>
        <dbReference type="EMBL" id="MBV6343622.1"/>
    </source>
</evidence>
<reference evidence="1 2" key="1">
    <citation type="journal article" date="2020" name="J Geophys Res Biogeosci">
        <title>Magnetotaxis as an Adaptation to Enable Bacterial Shuttling of Microbial Sulfur and Sulfur Cycling Across Aquatic Oxic#Anoxic Interfaces.</title>
        <authorList>
            <person name="Li J."/>
            <person name="Liu P."/>
            <person name="Wang J."/>
            <person name="Roberts A.P."/>
            <person name="Pan Y."/>
        </authorList>
    </citation>
    <scope>NUCLEOTIDE SEQUENCE [LARGE SCALE GENOMIC DNA]</scope>
    <source>
        <strain evidence="1 2">MYR-1_YQ</strain>
    </source>
</reference>
<organism evidence="1 2">
    <name type="scientific">Candidatus Magnetobacterium casense</name>
    <dbReference type="NCBI Taxonomy" id="1455061"/>
    <lineage>
        <taxon>Bacteria</taxon>
        <taxon>Pseudomonadati</taxon>
        <taxon>Nitrospirota</taxon>
        <taxon>Thermodesulfovibrionia</taxon>
        <taxon>Thermodesulfovibrionales</taxon>
        <taxon>Candidatus Magnetobacteriaceae</taxon>
        <taxon>Candidatus Magnetobacterium</taxon>
    </lineage>
</organism>
<protein>
    <submittedName>
        <fullName evidence="1">Uncharacterized protein</fullName>
    </submittedName>
</protein>
<gene>
    <name evidence="1" type="ORF">HWQ67_18810</name>
</gene>
<evidence type="ECO:0000313" key="2">
    <source>
        <dbReference type="Proteomes" id="UP001196980"/>
    </source>
</evidence>
<feature type="non-terminal residue" evidence="1">
    <location>
        <position position="80"/>
    </location>
</feature>
<dbReference type="EMBL" id="JABXWD010000702">
    <property type="protein sequence ID" value="MBV6343622.1"/>
    <property type="molecule type" value="Genomic_DNA"/>
</dbReference>
<comment type="caution">
    <text evidence="1">The sequence shown here is derived from an EMBL/GenBank/DDBJ whole genome shotgun (WGS) entry which is preliminary data.</text>
</comment>
<proteinExistence type="predicted"/>